<dbReference type="AlphaFoldDB" id="A0A4Y2PQL9"/>
<dbReference type="EMBL" id="BGPR01134766">
    <property type="protein sequence ID" value="GBN54195.1"/>
    <property type="molecule type" value="Genomic_DNA"/>
</dbReference>
<evidence type="ECO:0000313" key="3">
    <source>
        <dbReference type="Proteomes" id="UP000499080"/>
    </source>
</evidence>
<evidence type="ECO:0000313" key="2">
    <source>
        <dbReference type="EMBL" id="GBN54205.1"/>
    </source>
</evidence>
<protein>
    <submittedName>
        <fullName evidence="1">Uncharacterized protein</fullName>
    </submittedName>
</protein>
<reference evidence="1 3" key="1">
    <citation type="journal article" date="2019" name="Sci. Rep.">
        <title>Orb-weaving spider Araneus ventricosus genome elucidates the spidroin gene catalogue.</title>
        <authorList>
            <person name="Kono N."/>
            <person name="Nakamura H."/>
            <person name="Ohtoshi R."/>
            <person name="Moran D.A.P."/>
            <person name="Shinohara A."/>
            <person name="Yoshida Y."/>
            <person name="Fujiwara M."/>
            <person name="Mori M."/>
            <person name="Tomita M."/>
            <person name="Arakawa K."/>
        </authorList>
    </citation>
    <scope>NUCLEOTIDE SEQUENCE [LARGE SCALE GENOMIC DNA]</scope>
</reference>
<keyword evidence="3" id="KW-1185">Reference proteome</keyword>
<accession>A0A4Y2PQL9</accession>
<gene>
    <name evidence="2" type="ORF">AVEN_128920_1</name>
    <name evidence="1" type="ORF">AVEN_65536_1</name>
</gene>
<comment type="caution">
    <text evidence="1">The sequence shown here is derived from an EMBL/GenBank/DDBJ whole genome shotgun (WGS) entry which is preliminary data.</text>
</comment>
<proteinExistence type="predicted"/>
<sequence>MYGSLTGRRLPFLIKTTEEGLKISAEEEMDSTWKDLFAVSLVKCWWAPVPMSLSRPGEEREEIPLFSASAQHSKLCSVLAKEKTIIPARSECLIQGAPEVSGKFRYTVTDLLSQVSQKDILLAATLVDLKREAIPVQVLNRDNKHKTVDKGAIIAMSEPVVDIVARPQEFSESLRLPSIL</sequence>
<evidence type="ECO:0000313" key="1">
    <source>
        <dbReference type="EMBL" id="GBN54195.1"/>
    </source>
</evidence>
<dbReference type="OrthoDB" id="6435686at2759"/>
<dbReference type="Proteomes" id="UP000499080">
    <property type="component" value="Unassembled WGS sequence"/>
</dbReference>
<name>A0A4Y2PQL9_ARAVE</name>
<organism evidence="1 3">
    <name type="scientific">Araneus ventricosus</name>
    <name type="common">Orbweaver spider</name>
    <name type="synonym">Epeira ventricosa</name>
    <dbReference type="NCBI Taxonomy" id="182803"/>
    <lineage>
        <taxon>Eukaryota</taxon>
        <taxon>Metazoa</taxon>
        <taxon>Ecdysozoa</taxon>
        <taxon>Arthropoda</taxon>
        <taxon>Chelicerata</taxon>
        <taxon>Arachnida</taxon>
        <taxon>Araneae</taxon>
        <taxon>Araneomorphae</taxon>
        <taxon>Entelegynae</taxon>
        <taxon>Araneoidea</taxon>
        <taxon>Araneidae</taxon>
        <taxon>Araneus</taxon>
    </lineage>
</organism>
<dbReference type="EMBL" id="BGPR01134770">
    <property type="protein sequence ID" value="GBN54205.1"/>
    <property type="molecule type" value="Genomic_DNA"/>
</dbReference>